<evidence type="ECO:0000256" key="1">
    <source>
        <dbReference type="ARBA" id="ARBA00012552"/>
    </source>
</evidence>
<protein>
    <recommendedName>
        <fullName evidence="1">RNA helicase</fullName>
        <ecNumber evidence="1">3.6.4.13</ecNumber>
    </recommendedName>
</protein>
<dbReference type="GO" id="GO:0003724">
    <property type="term" value="F:RNA helicase activity"/>
    <property type="evidence" value="ECO:0007669"/>
    <property type="project" value="UniProtKB-EC"/>
</dbReference>
<dbReference type="InterPro" id="IPR007052">
    <property type="entry name" value="CS_dom"/>
</dbReference>
<dbReference type="FunFam" id="3.40.50.300:FF:001416">
    <property type="entry name" value="Tudor domain containing 12"/>
    <property type="match status" value="1"/>
</dbReference>
<dbReference type="SUPFAM" id="SSF52540">
    <property type="entry name" value="P-loop containing nucleoside triphosphate hydrolases"/>
    <property type="match status" value="2"/>
</dbReference>
<evidence type="ECO:0000259" key="9">
    <source>
        <dbReference type="PROSITE" id="PS51203"/>
    </source>
</evidence>
<evidence type="ECO:0000313" key="10">
    <source>
        <dbReference type="EMBL" id="NXD39235.1"/>
    </source>
</evidence>
<dbReference type="SUPFAM" id="SSF49764">
    <property type="entry name" value="HSP20-like chaperones"/>
    <property type="match status" value="1"/>
</dbReference>
<proteinExistence type="predicted"/>
<dbReference type="OrthoDB" id="249932at2759"/>
<dbReference type="GO" id="GO:0005524">
    <property type="term" value="F:ATP binding"/>
    <property type="evidence" value="ECO:0007669"/>
    <property type="project" value="UniProtKB-KW"/>
</dbReference>
<dbReference type="EC" id="3.6.4.13" evidence="1"/>
<dbReference type="InterPro" id="IPR002999">
    <property type="entry name" value="Tudor"/>
</dbReference>
<evidence type="ECO:0000256" key="7">
    <source>
        <dbReference type="ARBA" id="ARBA00047984"/>
    </source>
</evidence>
<organism evidence="10 11">
    <name type="scientific">Copsychus sechellarum</name>
    <dbReference type="NCBI Taxonomy" id="797021"/>
    <lineage>
        <taxon>Eukaryota</taxon>
        <taxon>Metazoa</taxon>
        <taxon>Chordata</taxon>
        <taxon>Craniata</taxon>
        <taxon>Vertebrata</taxon>
        <taxon>Euteleostomi</taxon>
        <taxon>Archelosauria</taxon>
        <taxon>Archosauria</taxon>
        <taxon>Dinosauria</taxon>
        <taxon>Saurischia</taxon>
        <taxon>Theropoda</taxon>
        <taxon>Coelurosauria</taxon>
        <taxon>Aves</taxon>
        <taxon>Neognathae</taxon>
        <taxon>Neoaves</taxon>
        <taxon>Telluraves</taxon>
        <taxon>Australaves</taxon>
        <taxon>Passeriformes</taxon>
        <taxon>Muscicapidae</taxon>
        <taxon>Copsychus</taxon>
    </lineage>
</organism>
<dbReference type="EMBL" id="WBNE01000064">
    <property type="protein sequence ID" value="NXD39235.1"/>
    <property type="molecule type" value="Genomic_DNA"/>
</dbReference>
<dbReference type="PROSITE" id="PS51203">
    <property type="entry name" value="CS"/>
    <property type="match status" value="1"/>
</dbReference>
<dbReference type="PANTHER" id="PTHR22655:SF2">
    <property type="entry name" value="ATP-DEPENDENT RNA HELICASE TDRD12-RELATED"/>
    <property type="match status" value="1"/>
</dbReference>
<feature type="non-terminal residue" evidence="10">
    <location>
        <position position="1"/>
    </location>
</feature>
<dbReference type="CDD" id="cd20435">
    <property type="entry name" value="Tudor_TDRD12_rpt2"/>
    <property type="match status" value="1"/>
</dbReference>
<dbReference type="Proteomes" id="UP000659062">
    <property type="component" value="Unassembled WGS sequence"/>
</dbReference>
<dbReference type="GO" id="GO:0042078">
    <property type="term" value="P:germ-line stem cell division"/>
    <property type="evidence" value="ECO:0007669"/>
    <property type="project" value="TreeGrafter"/>
</dbReference>
<comment type="caution">
    <text evidence="10">The sequence shown here is derived from an EMBL/GenBank/DDBJ whole genome shotgun (WGS) entry which is preliminary data.</text>
</comment>
<evidence type="ECO:0000256" key="3">
    <source>
        <dbReference type="ARBA" id="ARBA00022741"/>
    </source>
</evidence>
<keyword evidence="2" id="KW-0677">Repeat</keyword>
<dbReference type="Gene3D" id="2.60.40.790">
    <property type="match status" value="1"/>
</dbReference>
<name>A0A851VHA5_9PASS</name>
<keyword evidence="4" id="KW-0378">Hydrolase</keyword>
<evidence type="ECO:0000313" key="11">
    <source>
        <dbReference type="Proteomes" id="UP000659062"/>
    </source>
</evidence>
<evidence type="ECO:0000256" key="4">
    <source>
        <dbReference type="ARBA" id="ARBA00022801"/>
    </source>
</evidence>
<dbReference type="GO" id="GO:0016787">
    <property type="term" value="F:hydrolase activity"/>
    <property type="evidence" value="ECO:0007669"/>
    <property type="project" value="UniProtKB-KW"/>
</dbReference>
<keyword evidence="6" id="KW-0067">ATP-binding</keyword>
<keyword evidence="5 10" id="KW-0347">Helicase</keyword>
<evidence type="ECO:0000256" key="2">
    <source>
        <dbReference type="ARBA" id="ARBA00022737"/>
    </source>
</evidence>
<dbReference type="InterPro" id="IPR008978">
    <property type="entry name" value="HSP20-like_chaperone"/>
</dbReference>
<feature type="non-terminal residue" evidence="10">
    <location>
        <position position="876"/>
    </location>
</feature>
<dbReference type="SUPFAM" id="SSF63748">
    <property type="entry name" value="Tudor/PWWP/MBT"/>
    <property type="match status" value="1"/>
</dbReference>
<dbReference type="InterPro" id="IPR027417">
    <property type="entry name" value="P-loop_NTPase"/>
</dbReference>
<evidence type="ECO:0000256" key="5">
    <source>
        <dbReference type="ARBA" id="ARBA00022806"/>
    </source>
</evidence>
<feature type="region of interest" description="Disordered" evidence="8">
    <location>
        <begin position="709"/>
        <end position="728"/>
    </location>
</feature>
<dbReference type="Pfam" id="PF04969">
    <property type="entry name" value="CS"/>
    <property type="match status" value="1"/>
</dbReference>
<keyword evidence="3" id="KW-0547">Nucleotide-binding</keyword>
<dbReference type="Gene3D" id="3.40.50.300">
    <property type="entry name" value="P-loop containing nucleotide triphosphate hydrolases"/>
    <property type="match status" value="2"/>
</dbReference>
<feature type="domain" description="CS" evidence="9">
    <location>
        <begin position="764"/>
        <end position="850"/>
    </location>
</feature>
<dbReference type="Gene3D" id="2.30.30.140">
    <property type="match status" value="1"/>
</dbReference>
<dbReference type="PANTHER" id="PTHR22655">
    <property type="entry name" value="ATP-DEPENDENT RNA HELICASE TDRD12-RELATED"/>
    <property type="match status" value="1"/>
</dbReference>
<gene>
    <name evidence="10" type="primary">Ddx17_1</name>
    <name evidence="10" type="ORF">COPSEC_R16326</name>
</gene>
<dbReference type="Pfam" id="PF00567">
    <property type="entry name" value="TUDOR"/>
    <property type="match status" value="1"/>
</dbReference>
<evidence type="ECO:0000256" key="8">
    <source>
        <dbReference type="SAM" id="MobiDB-lite"/>
    </source>
</evidence>
<comment type="catalytic activity">
    <reaction evidence="7">
        <text>ATP + H2O = ADP + phosphate + H(+)</text>
        <dbReference type="Rhea" id="RHEA:13065"/>
        <dbReference type="ChEBI" id="CHEBI:15377"/>
        <dbReference type="ChEBI" id="CHEBI:15378"/>
        <dbReference type="ChEBI" id="CHEBI:30616"/>
        <dbReference type="ChEBI" id="CHEBI:43474"/>
        <dbReference type="ChEBI" id="CHEBI:456216"/>
        <dbReference type="EC" id="3.6.4.13"/>
    </reaction>
</comment>
<keyword evidence="11" id="KW-1185">Reference proteome</keyword>
<accession>A0A851VHA5</accession>
<reference evidence="10" key="1">
    <citation type="submission" date="2019-09" db="EMBL/GenBank/DDBJ databases">
        <title>Bird 10,000 Genomes (B10K) Project - Family phase.</title>
        <authorList>
            <person name="Zhang G."/>
        </authorList>
    </citation>
    <scope>NUCLEOTIDE SEQUENCE</scope>
    <source>
        <strain evidence="10">OUT-0061</strain>
        <tissue evidence="10">Blood</tissue>
    </source>
</reference>
<dbReference type="AlphaFoldDB" id="A0A851VHA5"/>
<sequence>LQSFKSIGKEKIFVFLSKKIEPSSVLETAPLFDGLKKELVWNKFSGPTFTESYCWPPVAWGCDVIAISHEGNDPLLYIPPVLRLLQLESDYQALPNMSGVSLILCPGWKKAQLVFDLLKTYRKGCRRLHPMLIILGQNKEAASQVEIQGCEVVVTTPYNLLRLLEHNTGFLCRLCHLVLDEIEVLLSDTAEQVFTILGCYKKATAQAQGDLPHQIIAVGTRWNKHITPLIKDFMNDPHIVITVIEEAALFGNVQQVVQPCINSSRTAELLKILDFTQRNLQKVLVFTDSVSEVEMIHKALKSNSVVSLKKHKESKCNARCVLDRWRKMHSSGTPAVLVLTDDCLQSLGIRDATCVIHFSFPSLGVFGQRLQSMSDNFCTGVKDSAVDEEHTKAKSVILLTENSSCHAPGILHYLKHAEAEIPEEFYDLTARVLESEKKEKSSRPLCASLKTFGICRSRTECPDRHQINLSIDMAQNIADEMIETPERVTILPLLIINATNYFGRIVKKQKDQYTILAKEINDYFKVPGHRISLSTVEKSVIYGLHEGANCHRVQVVETPAKHEENVYKVTIKYIDEGRTSQVNSDQLLHLPAKFQSLPPQAVEIVVCRVKPIDNEVEWNPKVTDHINHKIKGKLHHAKVVQTLGRTVWVDPMVGVTNLPMMKIWINEYNIRTEILSTGLGTDNPEHVGEIQKLCRQIAILDHAQSLEHFTEEDTAGPEEASSPQDTSIQESSAESCSMFLDVFFLDDVVQAKEAEDSTVHQQKSYHPQIKWLQDKMTVTLKVQILRAADSKCEFSREKVAFSAYSEGKLYVADLELYQSVIAEKSTCVIKDTEAVILLVKEKKGAWCKLLKNKNVHVSLDFEHWEESEDERPFAVG</sequence>
<evidence type="ECO:0000256" key="6">
    <source>
        <dbReference type="ARBA" id="ARBA00022840"/>
    </source>
</evidence>